<accession>A0ABW9AC88</accession>
<protein>
    <submittedName>
        <fullName evidence="1">Uncharacterized protein</fullName>
    </submittedName>
</protein>
<comment type="caution">
    <text evidence="1">The sequence shown here is derived from an EMBL/GenBank/DDBJ whole genome shotgun (WGS) entry which is preliminary data.</text>
</comment>
<dbReference type="EMBL" id="JAQQFM010000007">
    <property type="protein sequence ID" value="MFL9926041.1"/>
    <property type="molecule type" value="Genomic_DNA"/>
</dbReference>
<dbReference type="Proteomes" id="UP001629246">
    <property type="component" value="Unassembled WGS sequence"/>
</dbReference>
<gene>
    <name evidence="1" type="ORF">PQR62_17330</name>
</gene>
<name>A0ABW9AC88_9BURK</name>
<sequence>MQMAIAAFSLKPGHCGRPQIHLFIGASRAKTASSNCVEILLSGNLFLRSWDESGNVRAFGFCAPTRARSPCLTNWQRKMATACRRFPHPRMSYKKYRSTDHHQHPQQPKTAASFTSDIEGDKAALRMNGDHLAHSPMFHGWLIAGSVPVSI</sequence>
<keyword evidence="2" id="KW-1185">Reference proteome</keyword>
<organism evidence="1 2">
    <name type="scientific">Herbaspirillum lusitanum</name>
    <dbReference type="NCBI Taxonomy" id="213312"/>
    <lineage>
        <taxon>Bacteria</taxon>
        <taxon>Pseudomonadati</taxon>
        <taxon>Pseudomonadota</taxon>
        <taxon>Betaproteobacteria</taxon>
        <taxon>Burkholderiales</taxon>
        <taxon>Oxalobacteraceae</taxon>
        <taxon>Herbaspirillum</taxon>
    </lineage>
</organism>
<evidence type="ECO:0000313" key="1">
    <source>
        <dbReference type="EMBL" id="MFL9926041.1"/>
    </source>
</evidence>
<reference evidence="1 2" key="1">
    <citation type="journal article" date="2024" name="Chem. Sci.">
        <title>Discovery of megapolipeptins by genome mining of a Burkholderiales bacteria collection.</title>
        <authorList>
            <person name="Paulo B.S."/>
            <person name="Recchia M.J.J."/>
            <person name="Lee S."/>
            <person name="Fergusson C.H."/>
            <person name="Romanowski S.B."/>
            <person name="Hernandez A."/>
            <person name="Krull N."/>
            <person name="Liu D.Y."/>
            <person name="Cavanagh H."/>
            <person name="Bos A."/>
            <person name="Gray C.A."/>
            <person name="Murphy B.T."/>
            <person name="Linington R.G."/>
            <person name="Eustaquio A.S."/>
        </authorList>
    </citation>
    <scope>NUCLEOTIDE SEQUENCE [LARGE SCALE GENOMIC DNA]</scope>
    <source>
        <strain evidence="1 2">RL21-008-BIB-A</strain>
    </source>
</reference>
<proteinExistence type="predicted"/>
<dbReference type="RefSeq" id="WP_408159239.1">
    <property type="nucleotide sequence ID" value="NZ_JAQQFM010000007.1"/>
</dbReference>
<evidence type="ECO:0000313" key="2">
    <source>
        <dbReference type="Proteomes" id="UP001629246"/>
    </source>
</evidence>